<sequence length="64" mass="7488">MNATEKRKDMRKKVSEVRDMMKDAIRDEEGFRGSSVKAMDEFFNAASSTREKTKRGPNKYGQRR</sequence>
<organism evidence="2 3">
    <name type="scientific">Vitis vinifera</name>
    <name type="common">Grape</name>
    <dbReference type="NCBI Taxonomy" id="29760"/>
    <lineage>
        <taxon>Eukaryota</taxon>
        <taxon>Viridiplantae</taxon>
        <taxon>Streptophyta</taxon>
        <taxon>Embryophyta</taxon>
        <taxon>Tracheophyta</taxon>
        <taxon>Spermatophyta</taxon>
        <taxon>Magnoliopsida</taxon>
        <taxon>eudicotyledons</taxon>
        <taxon>Gunneridae</taxon>
        <taxon>Pentapetalae</taxon>
        <taxon>rosids</taxon>
        <taxon>Vitales</taxon>
        <taxon>Vitaceae</taxon>
        <taxon>Viteae</taxon>
        <taxon>Vitis</taxon>
    </lineage>
</organism>
<protein>
    <submittedName>
        <fullName evidence="2">Uncharacterized protein</fullName>
    </submittedName>
</protein>
<dbReference type="OrthoDB" id="5835829at2759"/>
<feature type="compositionally biased region" description="Basic residues" evidence="1">
    <location>
        <begin position="52"/>
        <end position="64"/>
    </location>
</feature>
<dbReference type="EMBL" id="QGNW01000026">
    <property type="protein sequence ID" value="RVX13029.1"/>
    <property type="molecule type" value="Genomic_DNA"/>
</dbReference>
<evidence type="ECO:0000313" key="2">
    <source>
        <dbReference type="EMBL" id="RVX13029.1"/>
    </source>
</evidence>
<accession>A0A438JVR9</accession>
<proteinExistence type="predicted"/>
<dbReference type="AlphaFoldDB" id="A0A438JVR9"/>
<comment type="caution">
    <text evidence="2">The sequence shown here is derived from an EMBL/GenBank/DDBJ whole genome shotgun (WGS) entry which is preliminary data.</text>
</comment>
<evidence type="ECO:0000313" key="3">
    <source>
        <dbReference type="Proteomes" id="UP000288805"/>
    </source>
</evidence>
<dbReference type="Proteomes" id="UP000288805">
    <property type="component" value="Unassembled WGS sequence"/>
</dbReference>
<reference evidence="2 3" key="1">
    <citation type="journal article" date="2018" name="PLoS Genet.">
        <title>Population sequencing reveals clonal diversity and ancestral inbreeding in the grapevine cultivar Chardonnay.</title>
        <authorList>
            <person name="Roach M.J."/>
            <person name="Johnson D.L."/>
            <person name="Bohlmann J."/>
            <person name="van Vuuren H.J."/>
            <person name="Jones S.J."/>
            <person name="Pretorius I.S."/>
            <person name="Schmidt S.A."/>
            <person name="Borneman A.R."/>
        </authorList>
    </citation>
    <scope>NUCLEOTIDE SEQUENCE [LARGE SCALE GENOMIC DNA]</scope>
    <source>
        <strain evidence="3">cv. Chardonnay</strain>
        <tissue evidence="2">Leaf</tissue>
    </source>
</reference>
<gene>
    <name evidence="2" type="ORF">CK203_010012</name>
</gene>
<name>A0A438JVR9_VITVI</name>
<evidence type="ECO:0000256" key="1">
    <source>
        <dbReference type="SAM" id="MobiDB-lite"/>
    </source>
</evidence>
<feature type="region of interest" description="Disordered" evidence="1">
    <location>
        <begin position="43"/>
        <end position="64"/>
    </location>
</feature>